<proteinExistence type="predicted"/>
<dbReference type="EMBL" id="OZ034819">
    <property type="protein sequence ID" value="CAL1394498.1"/>
    <property type="molecule type" value="Genomic_DNA"/>
</dbReference>
<keyword evidence="3" id="KW-1185">Reference proteome</keyword>
<feature type="region of interest" description="Disordered" evidence="1">
    <location>
        <begin position="53"/>
        <end position="92"/>
    </location>
</feature>
<gene>
    <name evidence="2" type="ORF">LTRI10_LOCUS34997</name>
</gene>
<name>A0AAV2F9D4_9ROSI</name>
<evidence type="ECO:0000313" key="3">
    <source>
        <dbReference type="Proteomes" id="UP001497516"/>
    </source>
</evidence>
<organism evidence="2 3">
    <name type="scientific">Linum trigynum</name>
    <dbReference type="NCBI Taxonomy" id="586398"/>
    <lineage>
        <taxon>Eukaryota</taxon>
        <taxon>Viridiplantae</taxon>
        <taxon>Streptophyta</taxon>
        <taxon>Embryophyta</taxon>
        <taxon>Tracheophyta</taxon>
        <taxon>Spermatophyta</taxon>
        <taxon>Magnoliopsida</taxon>
        <taxon>eudicotyledons</taxon>
        <taxon>Gunneridae</taxon>
        <taxon>Pentapetalae</taxon>
        <taxon>rosids</taxon>
        <taxon>fabids</taxon>
        <taxon>Malpighiales</taxon>
        <taxon>Linaceae</taxon>
        <taxon>Linum</taxon>
    </lineage>
</organism>
<feature type="compositionally biased region" description="Basic and acidic residues" evidence="1">
    <location>
        <begin position="83"/>
        <end position="92"/>
    </location>
</feature>
<dbReference type="AlphaFoldDB" id="A0AAV2F9D4"/>
<dbReference type="Proteomes" id="UP001497516">
    <property type="component" value="Chromosome 6"/>
</dbReference>
<sequence length="92" mass="10055">MSHSVDYLSLVLGQSSCSSSDKTPCLQTIHTRRSVERCRRVLTPMTYSSRCVTRSTNWTPDEEPAPADDGGGAARQQGLELSPAKEEEPLMG</sequence>
<accession>A0AAV2F9D4</accession>
<protein>
    <submittedName>
        <fullName evidence="2">Uncharacterized protein</fullName>
    </submittedName>
</protein>
<evidence type="ECO:0000313" key="2">
    <source>
        <dbReference type="EMBL" id="CAL1394498.1"/>
    </source>
</evidence>
<reference evidence="2 3" key="1">
    <citation type="submission" date="2024-04" db="EMBL/GenBank/DDBJ databases">
        <authorList>
            <person name="Fracassetti M."/>
        </authorList>
    </citation>
    <scope>NUCLEOTIDE SEQUENCE [LARGE SCALE GENOMIC DNA]</scope>
</reference>
<evidence type="ECO:0000256" key="1">
    <source>
        <dbReference type="SAM" id="MobiDB-lite"/>
    </source>
</evidence>